<dbReference type="RefSeq" id="WP_111273739.1">
    <property type="nucleotide sequence ID" value="NZ_QKWW01000143.1"/>
</dbReference>
<evidence type="ECO:0000313" key="1">
    <source>
        <dbReference type="EMBL" id="PZT51994.1"/>
    </source>
</evidence>
<dbReference type="EMBL" id="QKWW01000143">
    <property type="protein sequence ID" value="PZT51994.1"/>
    <property type="molecule type" value="Genomic_DNA"/>
</dbReference>
<reference evidence="1 2" key="1">
    <citation type="submission" date="2018-06" db="EMBL/GenBank/DDBJ databases">
        <title>Isolation of heavy metals resistant Paenibacillus silvae NC2 from Gold-Copper mine in ZiJin, China.</title>
        <authorList>
            <person name="Xu J."/>
            <person name="Mazhar H.S."/>
            <person name="Rensing C."/>
        </authorList>
    </citation>
    <scope>NUCLEOTIDE SEQUENCE [LARGE SCALE GENOMIC DNA]</scope>
    <source>
        <strain evidence="1 2">NC2</strain>
    </source>
</reference>
<dbReference type="AlphaFoldDB" id="A0A2W6N7Y7"/>
<gene>
    <name evidence="1" type="ORF">DN757_29650</name>
</gene>
<evidence type="ECO:0000313" key="2">
    <source>
        <dbReference type="Proteomes" id="UP000249204"/>
    </source>
</evidence>
<comment type="caution">
    <text evidence="1">The sequence shown here is derived from an EMBL/GenBank/DDBJ whole genome shotgun (WGS) entry which is preliminary data.</text>
</comment>
<protein>
    <submittedName>
        <fullName evidence="1">Uncharacterized protein</fullName>
    </submittedName>
</protein>
<dbReference type="Proteomes" id="UP000249204">
    <property type="component" value="Unassembled WGS sequence"/>
</dbReference>
<accession>A0A2W6N7Y7</accession>
<sequence>MVITHTVIKNEDAEKHLTEMEKVQLLRLLNKVKAGRASEGKQAVNVYLIVNTDESYAPDVVQILKDNGHWERVHDPDQAEFIQDGDVLVLPETEVGV</sequence>
<proteinExistence type="predicted"/>
<name>A0A2W6N7Y7_9BACL</name>
<organism evidence="1 2">
    <name type="scientific">Paenibacillus silvae</name>
    <dbReference type="NCBI Taxonomy" id="1325358"/>
    <lineage>
        <taxon>Bacteria</taxon>
        <taxon>Bacillati</taxon>
        <taxon>Bacillota</taxon>
        <taxon>Bacilli</taxon>
        <taxon>Bacillales</taxon>
        <taxon>Paenibacillaceae</taxon>
        <taxon>Paenibacillus</taxon>
    </lineage>
</organism>